<feature type="compositionally biased region" description="Basic residues" evidence="1">
    <location>
        <begin position="220"/>
        <end position="229"/>
    </location>
</feature>
<accession>A0A6G1G7C5</accession>
<evidence type="ECO:0000313" key="4">
    <source>
        <dbReference type="RefSeq" id="XP_033535467.1"/>
    </source>
</evidence>
<dbReference type="Proteomes" id="UP000504638">
    <property type="component" value="Unplaced"/>
</dbReference>
<evidence type="ECO:0008006" key="5">
    <source>
        <dbReference type="Google" id="ProtNLM"/>
    </source>
</evidence>
<reference evidence="2 4" key="1">
    <citation type="submission" date="2020-01" db="EMBL/GenBank/DDBJ databases">
        <authorList>
            <consortium name="DOE Joint Genome Institute"/>
            <person name="Haridas S."/>
            <person name="Albert R."/>
            <person name="Binder M."/>
            <person name="Bloem J."/>
            <person name="Labutti K."/>
            <person name="Salamov A."/>
            <person name="Andreopoulos B."/>
            <person name="Baker S.E."/>
            <person name="Barry K."/>
            <person name="Bills G."/>
            <person name="Bluhm B.H."/>
            <person name="Cannon C."/>
            <person name="Castanera R."/>
            <person name="Culley D.E."/>
            <person name="Daum C."/>
            <person name="Ezra D."/>
            <person name="Gonzalez J.B."/>
            <person name="Henrissat B."/>
            <person name="Kuo A."/>
            <person name="Liang C."/>
            <person name="Lipzen A."/>
            <person name="Lutzoni F."/>
            <person name="Magnuson J."/>
            <person name="Mondo S."/>
            <person name="Nolan M."/>
            <person name="Ohm R."/>
            <person name="Pangilinan J."/>
            <person name="Park H.-J."/>
            <person name="Ramirez L."/>
            <person name="Alfaro M."/>
            <person name="Sun H."/>
            <person name="Tritt A."/>
            <person name="Yoshinaga Y."/>
            <person name="Zwiers L.-H."/>
            <person name="Turgeon B.G."/>
            <person name="Goodwin S.B."/>
            <person name="Spatafora J.W."/>
            <person name="Crous P.W."/>
            <person name="Grigoriev I.V."/>
        </authorList>
    </citation>
    <scope>NUCLEOTIDE SEQUENCE</scope>
    <source>
        <strain evidence="2 4">CBS 781.70</strain>
    </source>
</reference>
<dbReference type="AlphaFoldDB" id="A0A6G1G7C5"/>
<sequence length="351" mass="39822">MKPVGSEMGRWRRSVDNKCWLRSDCCCCYTSPSLIIARHQVWKIRQIAREIMAEAFGIVAATTQLLEAAIEVFKSFKQAYDRQQDQAEFLQRNQLELLAIKERIEDVQKVEALQTASVTATLLRLKGPEERLVKWLQKVDRGDKKAIRRFVDQLIHGTKDRKKLEEIMSELDRMKIDLIAAISVAHINIEETRRVEKRLGATNKVMHVSDTGNTGGQRVPRQRQTRSKRSGGSTHSDDSGILLDGSEDSQSTDGSEAPANSLADQSGTVWERIITRNISDGGAIMLNARVGPDEWKESHVKITDNKAQGRSLMLNYPNERGDIKFLMELQDRREERALMLQRESGANSTYT</sequence>
<evidence type="ECO:0000256" key="1">
    <source>
        <dbReference type="SAM" id="MobiDB-lite"/>
    </source>
</evidence>
<dbReference type="OrthoDB" id="3559235at2759"/>
<dbReference type="RefSeq" id="XP_033535467.1">
    <property type="nucleotide sequence ID" value="XM_033681167.1"/>
</dbReference>
<proteinExistence type="predicted"/>
<reference evidence="4" key="2">
    <citation type="submission" date="2020-04" db="EMBL/GenBank/DDBJ databases">
        <authorList>
            <consortium name="NCBI Genome Project"/>
        </authorList>
    </citation>
    <scope>NUCLEOTIDE SEQUENCE</scope>
    <source>
        <strain evidence="4">CBS 781.70</strain>
    </source>
</reference>
<organism evidence="2">
    <name type="scientific">Eremomyces bilateralis CBS 781.70</name>
    <dbReference type="NCBI Taxonomy" id="1392243"/>
    <lineage>
        <taxon>Eukaryota</taxon>
        <taxon>Fungi</taxon>
        <taxon>Dikarya</taxon>
        <taxon>Ascomycota</taxon>
        <taxon>Pezizomycotina</taxon>
        <taxon>Dothideomycetes</taxon>
        <taxon>Dothideomycetes incertae sedis</taxon>
        <taxon>Eremomycetales</taxon>
        <taxon>Eremomycetaceae</taxon>
        <taxon>Eremomyces</taxon>
    </lineage>
</organism>
<dbReference type="EMBL" id="ML975154">
    <property type="protein sequence ID" value="KAF1813836.1"/>
    <property type="molecule type" value="Genomic_DNA"/>
</dbReference>
<dbReference type="GeneID" id="54421737"/>
<gene>
    <name evidence="2 4" type="ORF">P152DRAFT_472644</name>
</gene>
<keyword evidence="3" id="KW-1185">Reference proteome</keyword>
<name>A0A6G1G7C5_9PEZI</name>
<protein>
    <recommendedName>
        <fullName evidence="5">Fungal N-terminal domain-containing protein</fullName>
    </recommendedName>
</protein>
<evidence type="ECO:0000313" key="2">
    <source>
        <dbReference type="EMBL" id="KAF1813836.1"/>
    </source>
</evidence>
<evidence type="ECO:0000313" key="3">
    <source>
        <dbReference type="Proteomes" id="UP000504638"/>
    </source>
</evidence>
<feature type="region of interest" description="Disordered" evidence="1">
    <location>
        <begin position="200"/>
        <end position="265"/>
    </location>
</feature>
<reference evidence="4" key="3">
    <citation type="submission" date="2025-04" db="UniProtKB">
        <authorList>
            <consortium name="RefSeq"/>
        </authorList>
    </citation>
    <scope>IDENTIFICATION</scope>
    <source>
        <strain evidence="4">CBS 781.70</strain>
    </source>
</reference>